<gene>
    <name evidence="2" type="ORF">HIJ39_14730</name>
</gene>
<evidence type="ECO:0000313" key="3">
    <source>
        <dbReference type="Proteomes" id="UP000533476"/>
    </source>
</evidence>
<keyword evidence="1" id="KW-0812">Transmembrane</keyword>
<comment type="caution">
    <text evidence="2">The sequence shown here is derived from an EMBL/GenBank/DDBJ whole genome shotgun (WGS) entry which is preliminary data.</text>
</comment>
<protein>
    <submittedName>
        <fullName evidence="2">Uncharacterized protein</fullName>
    </submittedName>
</protein>
<feature type="transmembrane region" description="Helical" evidence="1">
    <location>
        <begin position="67"/>
        <end position="87"/>
    </location>
</feature>
<dbReference type="RefSeq" id="WP_169101024.1">
    <property type="nucleotide sequence ID" value="NZ_JABBVZ010000058.1"/>
</dbReference>
<keyword evidence="3" id="KW-1185">Reference proteome</keyword>
<proteinExistence type="predicted"/>
<sequence>MLWGNAILTALVAMVVDGIRIGFRPFTLITAGIDVFFVFVLAYYLLPWVMYFLLNRMKVRQASVDQVKHDVIVLSGWVALAVLLGLVPWLQPYLYAAAGLWVVIAIFWLVRRTLKAPWVPVAAATLGGSLSVLIVQMLLTSL</sequence>
<reference evidence="2 3" key="1">
    <citation type="submission" date="2020-04" db="EMBL/GenBank/DDBJ databases">
        <authorList>
            <person name="Zhang R."/>
            <person name="Schippers A."/>
        </authorList>
    </citation>
    <scope>NUCLEOTIDE SEQUENCE [LARGE SCALE GENOMIC DNA]</scope>
    <source>
        <strain evidence="2 3">DSM 109850</strain>
    </source>
</reference>
<organism evidence="2 3">
    <name type="scientific">Sulfobacillus harzensis</name>
    <dbReference type="NCBI Taxonomy" id="2729629"/>
    <lineage>
        <taxon>Bacteria</taxon>
        <taxon>Bacillati</taxon>
        <taxon>Bacillota</taxon>
        <taxon>Clostridia</taxon>
        <taxon>Eubacteriales</taxon>
        <taxon>Clostridiales Family XVII. Incertae Sedis</taxon>
        <taxon>Sulfobacillus</taxon>
    </lineage>
</organism>
<accession>A0A7Y0Q2W9</accession>
<dbReference type="Proteomes" id="UP000533476">
    <property type="component" value="Unassembled WGS sequence"/>
</dbReference>
<keyword evidence="1" id="KW-0472">Membrane</keyword>
<feature type="transmembrane region" description="Helical" evidence="1">
    <location>
        <begin position="93"/>
        <end position="110"/>
    </location>
</feature>
<name>A0A7Y0Q2W9_9FIRM</name>
<evidence type="ECO:0000313" key="2">
    <source>
        <dbReference type="EMBL" id="NMP23598.1"/>
    </source>
</evidence>
<dbReference type="EMBL" id="JABBVZ010000058">
    <property type="protein sequence ID" value="NMP23598.1"/>
    <property type="molecule type" value="Genomic_DNA"/>
</dbReference>
<keyword evidence="1" id="KW-1133">Transmembrane helix</keyword>
<feature type="transmembrane region" description="Helical" evidence="1">
    <location>
        <begin position="117"/>
        <end position="139"/>
    </location>
</feature>
<dbReference type="AlphaFoldDB" id="A0A7Y0Q2W9"/>
<feature type="transmembrane region" description="Helical" evidence="1">
    <location>
        <begin position="28"/>
        <end position="46"/>
    </location>
</feature>
<evidence type="ECO:0000256" key="1">
    <source>
        <dbReference type="SAM" id="Phobius"/>
    </source>
</evidence>